<comment type="caution">
    <text evidence="2">The sequence shown here is derived from an EMBL/GenBank/DDBJ whole genome shotgun (WGS) entry which is preliminary data.</text>
</comment>
<protein>
    <recommendedName>
        <fullName evidence="4">DUF1648 domain-containing protein</fullName>
    </recommendedName>
</protein>
<proteinExistence type="predicted"/>
<reference evidence="2 3" key="1">
    <citation type="submission" date="2018-03" db="EMBL/GenBank/DDBJ databases">
        <title>Genomic Encyclopedia of Archaeal and Bacterial Type Strains, Phase II (KMG-II): from individual species to whole genera.</title>
        <authorList>
            <person name="Goeker M."/>
        </authorList>
    </citation>
    <scope>NUCLEOTIDE SEQUENCE [LARGE SCALE GENOMIC DNA]</scope>
    <source>
        <strain evidence="2 3">DSM 28354</strain>
    </source>
</reference>
<keyword evidence="1" id="KW-0812">Transmembrane</keyword>
<sequence length="103" mass="11042">MSQSIRWFILSTPLLAFGSLWPHLPTRIVIHSANADKWVSREDFGGIVVGTTMSVALLAYGLLQVQSAFQPFSQRELNKAYSTIAIGAALIGFVVLGAGIGGH</sequence>
<keyword evidence="1" id="KW-0472">Membrane</keyword>
<keyword evidence="3" id="KW-1185">Reference proteome</keyword>
<feature type="transmembrane region" description="Helical" evidence="1">
    <location>
        <begin position="84"/>
        <end position="102"/>
    </location>
</feature>
<keyword evidence="1" id="KW-1133">Transmembrane helix</keyword>
<name>A0A2T0SQ57_9BACT</name>
<accession>A0A2T0SQ57</accession>
<dbReference type="RefSeq" id="WP_106139057.1">
    <property type="nucleotide sequence ID" value="NZ_PVTE01000014.1"/>
</dbReference>
<dbReference type="EMBL" id="PVTE01000014">
    <property type="protein sequence ID" value="PRY35552.1"/>
    <property type="molecule type" value="Genomic_DNA"/>
</dbReference>
<organism evidence="2 3">
    <name type="scientific">Spirosoma oryzae</name>
    <dbReference type="NCBI Taxonomy" id="1469603"/>
    <lineage>
        <taxon>Bacteria</taxon>
        <taxon>Pseudomonadati</taxon>
        <taxon>Bacteroidota</taxon>
        <taxon>Cytophagia</taxon>
        <taxon>Cytophagales</taxon>
        <taxon>Cytophagaceae</taxon>
        <taxon>Spirosoma</taxon>
    </lineage>
</organism>
<evidence type="ECO:0008006" key="4">
    <source>
        <dbReference type="Google" id="ProtNLM"/>
    </source>
</evidence>
<feature type="transmembrane region" description="Helical" evidence="1">
    <location>
        <begin position="44"/>
        <end position="63"/>
    </location>
</feature>
<evidence type="ECO:0000313" key="2">
    <source>
        <dbReference type="EMBL" id="PRY35552.1"/>
    </source>
</evidence>
<dbReference type="Proteomes" id="UP000238375">
    <property type="component" value="Unassembled WGS sequence"/>
</dbReference>
<gene>
    <name evidence="2" type="ORF">CLV58_114137</name>
</gene>
<evidence type="ECO:0000256" key="1">
    <source>
        <dbReference type="SAM" id="Phobius"/>
    </source>
</evidence>
<dbReference type="AlphaFoldDB" id="A0A2T0SQ57"/>
<feature type="transmembrane region" description="Helical" evidence="1">
    <location>
        <begin position="7"/>
        <end position="24"/>
    </location>
</feature>
<evidence type="ECO:0000313" key="3">
    <source>
        <dbReference type="Proteomes" id="UP000238375"/>
    </source>
</evidence>